<dbReference type="InterPro" id="IPR009056">
    <property type="entry name" value="Cyt_c-like_dom"/>
</dbReference>
<evidence type="ECO:0000256" key="3">
    <source>
        <dbReference type="ARBA" id="ARBA00022723"/>
    </source>
</evidence>
<dbReference type="EMBL" id="CAJNBJ010000001">
    <property type="protein sequence ID" value="CAE6711837.1"/>
    <property type="molecule type" value="Genomic_DNA"/>
</dbReference>
<dbReference type="InterPro" id="IPR051811">
    <property type="entry name" value="Cytochrome_c550/c551-like"/>
</dbReference>
<keyword evidence="5 6" id="KW-0408">Iron</keyword>
<dbReference type="PANTHER" id="PTHR37823">
    <property type="entry name" value="CYTOCHROME C-553-LIKE"/>
    <property type="match status" value="1"/>
</dbReference>
<accession>A0ABM8QRS2</accession>
<dbReference type="PROSITE" id="PS51257">
    <property type="entry name" value="PROKAR_LIPOPROTEIN"/>
    <property type="match status" value="1"/>
</dbReference>
<dbReference type="Proteomes" id="UP000675880">
    <property type="component" value="Unassembled WGS sequence"/>
</dbReference>
<keyword evidence="4" id="KW-0249">Electron transport</keyword>
<evidence type="ECO:0000256" key="5">
    <source>
        <dbReference type="ARBA" id="ARBA00023004"/>
    </source>
</evidence>
<evidence type="ECO:0000256" key="2">
    <source>
        <dbReference type="ARBA" id="ARBA00022617"/>
    </source>
</evidence>
<keyword evidence="9" id="KW-1185">Reference proteome</keyword>
<evidence type="ECO:0000313" key="8">
    <source>
        <dbReference type="EMBL" id="CAE6711837.1"/>
    </source>
</evidence>
<protein>
    <submittedName>
        <fullName evidence="8">Cytochrome c oxidase subunit CcoP</fullName>
    </submittedName>
</protein>
<evidence type="ECO:0000256" key="6">
    <source>
        <dbReference type="PROSITE-ProRule" id="PRU00433"/>
    </source>
</evidence>
<feature type="domain" description="Cytochrome c" evidence="7">
    <location>
        <begin position="35"/>
        <end position="118"/>
    </location>
</feature>
<comment type="caution">
    <text evidence="8">The sequence shown here is derived from an EMBL/GenBank/DDBJ whole genome shotgun (WGS) entry which is preliminary data.</text>
</comment>
<dbReference type="Pfam" id="PF13442">
    <property type="entry name" value="Cytochrome_CBB3"/>
    <property type="match status" value="1"/>
</dbReference>
<dbReference type="PROSITE" id="PS51007">
    <property type="entry name" value="CYTC"/>
    <property type="match status" value="1"/>
</dbReference>
<keyword evidence="2 6" id="KW-0349">Heme</keyword>
<evidence type="ECO:0000256" key="4">
    <source>
        <dbReference type="ARBA" id="ARBA00022982"/>
    </source>
</evidence>
<dbReference type="Gene3D" id="1.10.760.10">
    <property type="entry name" value="Cytochrome c-like domain"/>
    <property type="match status" value="1"/>
</dbReference>
<name>A0ABM8QRS2_9BACT</name>
<proteinExistence type="predicted"/>
<evidence type="ECO:0000259" key="7">
    <source>
        <dbReference type="PROSITE" id="PS51007"/>
    </source>
</evidence>
<gene>
    <name evidence="8" type="ORF">NSPZN2_11255</name>
</gene>
<dbReference type="SUPFAM" id="SSF46626">
    <property type="entry name" value="Cytochrome c"/>
    <property type="match status" value="1"/>
</dbReference>
<dbReference type="InterPro" id="IPR008168">
    <property type="entry name" value="Cyt_C_IC"/>
</dbReference>
<evidence type="ECO:0000313" key="9">
    <source>
        <dbReference type="Proteomes" id="UP000675880"/>
    </source>
</evidence>
<sequence length="119" mass="12419">MVKAGVVGIVMIIVACIGWSGIPSEASGAAGTKTPESAKGKRIFSRHCAGCHGPEGKGDGYKLLGPDPANLTAPATRKKSDSALLTTIHEGKPNMPSWKGLLSDRDIQSVLAYIRTLPH</sequence>
<dbReference type="InterPro" id="IPR036909">
    <property type="entry name" value="Cyt_c-like_dom_sf"/>
</dbReference>
<dbReference type="PRINTS" id="PR00605">
    <property type="entry name" value="CYTCHROMECIC"/>
</dbReference>
<evidence type="ECO:0000256" key="1">
    <source>
        <dbReference type="ARBA" id="ARBA00022448"/>
    </source>
</evidence>
<dbReference type="PANTHER" id="PTHR37823:SF1">
    <property type="entry name" value="CYTOCHROME C-553-LIKE"/>
    <property type="match status" value="1"/>
</dbReference>
<keyword evidence="3 6" id="KW-0479">Metal-binding</keyword>
<organism evidence="8 9">
    <name type="scientific">Nitrospira defluvii</name>
    <dbReference type="NCBI Taxonomy" id="330214"/>
    <lineage>
        <taxon>Bacteria</taxon>
        <taxon>Pseudomonadati</taxon>
        <taxon>Nitrospirota</taxon>
        <taxon>Nitrospiria</taxon>
        <taxon>Nitrospirales</taxon>
        <taxon>Nitrospiraceae</taxon>
        <taxon>Nitrospira</taxon>
    </lineage>
</organism>
<keyword evidence="1" id="KW-0813">Transport</keyword>
<reference evidence="8 9" key="1">
    <citation type="submission" date="2021-02" db="EMBL/GenBank/DDBJ databases">
        <authorList>
            <person name="Han P."/>
        </authorList>
    </citation>
    <scope>NUCLEOTIDE SEQUENCE [LARGE SCALE GENOMIC DNA]</scope>
    <source>
        <strain evidence="8">Candidatus Nitrospira sp. ZN2</strain>
    </source>
</reference>